<evidence type="ECO:0000313" key="3">
    <source>
        <dbReference type="EMBL" id="MXQ08798.1"/>
    </source>
</evidence>
<organism evidence="3 4">
    <name type="scientific">Kangsaoukella pontilimi</name>
    <dbReference type="NCBI Taxonomy" id="2691042"/>
    <lineage>
        <taxon>Bacteria</taxon>
        <taxon>Pseudomonadati</taxon>
        <taxon>Pseudomonadota</taxon>
        <taxon>Alphaproteobacteria</taxon>
        <taxon>Rhodobacterales</taxon>
        <taxon>Paracoccaceae</taxon>
        <taxon>Kangsaoukella</taxon>
    </lineage>
</organism>
<accession>A0A7C9N1K9</accession>
<dbReference type="EMBL" id="WUPT01000002">
    <property type="protein sequence ID" value="MXQ08798.1"/>
    <property type="molecule type" value="Genomic_DNA"/>
</dbReference>
<feature type="compositionally biased region" description="Polar residues" evidence="1">
    <location>
        <begin position="130"/>
        <end position="140"/>
    </location>
</feature>
<reference evidence="3 4" key="1">
    <citation type="submission" date="2019-12" db="EMBL/GenBank/DDBJ databases">
        <authorList>
            <person name="Lee S.D."/>
        </authorList>
    </citation>
    <scope>NUCLEOTIDE SEQUENCE [LARGE SCALE GENOMIC DNA]</scope>
    <source>
        <strain evidence="3 4">GH1-50</strain>
    </source>
</reference>
<reference evidence="3 4" key="2">
    <citation type="submission" date="2020-03" db="EMBL/GenBank/DDBJ databases">
        <title>Kangsaoukella pontilimi gen. nov., sp. nov., a new member of the family Rhodobacteraceae isolated from a tidal mudflat.</title>
        <authorList>
            <person name="Kim I.S."/>
        </authorList>
    </citation>
    <scope>NUCLEOTIDE SEQUENCE [LARGE SCALE GENOMIC DNA]</scope>
    <source>
        <strain evidence="3 4">GH1-50</strain>
    </source>
</reference>
<keyword evidence="2" id="KW-0732">Signal</keyword>
<dbReference type="Proteomes" id="UP000480350">
    <property type="component" value="Unassembled WGS sequence"/>
</dbReference>
<evidence type="ECO:0000256" key="2">
    <source>
        <dbReference type="SAM" id="SignalP"/>
    </source>
</evidence>
<evidence type="ECO:0000313" key="4">
    <source>
        <dbReference type="Proteomes" id="UP000480350"/>
    </source>
</evidence>
<name>A0A7C9N1K9_9RHOB</name>
<sequence length="140" mass="13838">MLLPALVLSACAGAVQVGPAAPDTDPVVIGTGTGASPNTIVVYRGATFGPVTNALTNPALTLDGRSVGTCRVGAPLVVRVPDGTWEIGAITGSGTISRAVTVSGGETAYLQCGTEASLALGPRPDLQPVSVETGQRQAGL</sequence>
<feature type="chain" id="PRO_5028913601" evidence="2">
    <location>
        <begin position="21"/>
        <end position="140"/>
    </location>
</feature>
<comment type="caution">
    <text evidence="3">The sequence shown here is derived from an EMBL/GenBank/DDBJ whole genome shotgun (WGS) entry which is preliminary data.</text>
</comment>
<protein>
    <submittedName>
        <fullName evidence="3">Uncharacterized protein</fullName>
    </submittedName>
</protein>
<proteinExistence type="predicted"/>
<dbReference type="RefSeq" id="WP_160764697.1">
    <property type="nucleotide sequence ID" value="NZ_WUPT01000002.1"/>
</dbReference>
<keyword evidence="4" id="KW-1185">Reference proteome</keyword>
<feature type="signal peptide" evidence="2">
    <location>
        <begin position="1"/>
        <end position="20"/>
    </location>
</feature>
<feature type="region of interest" description="Disordered" evidence="1">
    <location>
        <begin position="121"/>
        <end position="140"/>
    </location>
</feature>
<gene>
    <name evidence="3" type="ORF">GQ651_13150</name>
</gene>
<evidence type="ECO:0000256" key="1">
    <source>
        <dbReference type="SAM" id="MobiDB-lite"/>
    </source>
</evidence>
<dbReference type="AlphaFoldDB" id="A0A7C9N1K9"/>